<comment type="similarity">
    <text evidence="1 5">Belongs to the V-ATPase G subunit family.</text>
</comment>
<organism evidence="7 8">
    <name type="scientific">Parascedosporium putredinis</name>
    <dbReference type="NCBI Taxonomy" id="1442378"/>
    <lineage>
        <taxon>Eukaryota</taxon>
        <taxon>Fungi</taxon>
        <taxon>Dikarya</taxon>
        <taxon>Ascomycota</taxon>
        <taxon>Pezizomycotina</taxon>
        <taxon>Sordariomycetes</taxon>
        <taxon>Hypocreomycetidae</taxon>
        <taxon>Microascales</taxon>
        <taxon>Microascaceae</taxon>
        <taxon>Parascedosporium</taxon>
    </lineage>
</organism>
<dbReference type="Pfam" id="PF03179">
    <property type="entry name" value="V-ATPase_G"/>
    <property type="match status" value="1"/>
</dbReference>
<dbReference type="Proteomes" id="UP000838763">
    <property type="component" value="Unassembled WGS sequence"/>
</dbReference>
<proteinExistence type="inferred from homology"/>
<dbReference type="GO" id="GO:0016887">
    <property type="term" value="F:ATP hydrolysis activity"/>
    <property type="evidence" value="ECO:0007669"/>
    <property type="project" value="TreeGrafter"/>
</dbReference>
<dbReference type="OrthoDB" id="250802at2759"/>
<evidence type="ECO:0000256" key="2">
    <source>
        <dbReference type="ARBA" id="ARBA00022448"/>
    </source>
</evidence>
<dbReference type="GO" id="GO:0000221">
    <property type="term" value="C:vacuolar proton-transporting V-type ATPase, V1 domain"/>
    <property type="evidence" value="ECO:0007669"/>
    <property type="project" value="TreeGrafter"/>
</dbReference>
<evidence type="ECO:0000313" key="8">
    <source>
        <dbReference type="Proteomes" id="UP000838763"/>
    </source>
</evidence>
<comment type="function">
    <text evidence="5">Subunit of the V1 complex of vacuolar(H+)-ATPase (V-ATPase), a multisubunit enzyme composed of a peripheral complex (V1) that hydrolyzes ATP and a membrane integral complex (V0) that translocates protons. V-ATPase is responsible for acidifying and maintaining the pH of intracellular compartments and in some cell types, is targeted to the plasma membrane, where it is responsible for acidifying the extracellular environment.</text>
</comment>
<dbReference type="InterPro" id="IPR005124">
    <property type="entry name" value="V-ATPase_G"/>
</dbReference>
<dbReference type="PANTHER" id="PTHR12713">
    <property type="entry name" value="VACUOLAR ATP SYNTHASE SUBUNIT G"/>
    <property type="match status" value="1"/>
</dbReference>
<dbReference type="PANTHER" id="PTHR12713:SF11">
    <property type="entry name" value="V-TYPE PROTON ATPASE SUBUNIT G"/>
    <property type="match status" value="1"/>
</dbReference>
<protein>
    <recommendedName>
        <fullName evidence="5">V-type proton ATPase subunit G</fullName>
    </recommendedName>
</protein>
<evidence type="ECO:0000256" key="6">
    <source>
        <dbReference type="SAM" id="MobiDB-lite"/>
    </source>
</evidence>
<evidence type="ECO:0000256" key="5">
    <source>
        <dbReference type="RuleBase" id="RU364019"/>
    </source>
</evidence>
<sequence length="108" mass="12318">MNFEAEREASKIVEQARQFRTKRVKQARDEAKSEIEDHREEMEKKFKAFESEHTEGNTAAEQEALKDAEVQIKELKDRAQKHKDKVIGDLLGAVFEAKPAPPAALLAQ</sequence>
<evidence type="ECO:0000256" key="3">
    <source>
        <dbReference type="ARBA" id="ARBA00022781"/>
    </source>
</evidence>
<evidence type="ECO:0000313" key="7">
    <source>
        <dbReference type="EMBL" id="CAI4215012.1"/>
    </source>
</evidence>
<reference evidence="7" key="1">
    <citation type="submission" date="2022-11" db="EMBL/GenBank/DDBJ databases">
        <authorList>
            <person name="Scott C."/>
            <person name="Bruce N."/>
        </authorList>
    </citation>
    <scope>NUCLEOTIDE SEQUENCE</scope>
</reference>
<dbReference type="NCBIfam" id="TIGR01147">
    <property type="entry name" value="V_ATP_synt_G"/>
    <property type="match status" value="1"/>
</dbReference>
<dbReference type="EMBL" id="CALLCH030000012">
    <property type="protein sequence ID" value="CAI4215012.1"/>
    <property type="molecule type" value="Genomic_DNA"/>
</dbReference>
<feature type="compositionally biased region" description="Basic and acidic residues" evidence="6">
    <location>
        <begin position="26"/>
        <end position="40"/>
    </location>
</feature>
<comment type="caution">
    <text evidence="7">The sequence shown here is derived from an EMBL/GenBank/DDBJ whole genome shotgun (WGS) entry which is preliminary data.</text>
</comment>
<keyword evidence="8" id="KW-1185">Reference proteome</keyword>
<dbReference type="AlphaFoldDB" id="A0A9P1H1N3"/>
<comment type="subunit">
    <text evidence="5">V-ATPase is a heteromultimeric enzyme made up of two complexes: the ATP-hydrolytic V1 complex and the proton translocation V0 complex.</text>
</comment>
<keyword evidence="4 5" id="KW-0406">Ion transport</keyword>
<evidence type="ECO:0000256" key="1">
    <source>
        <dbReference type="ARBA" id="ARBA00010066"/>
    </source>
</evidence>
<gene>
    <name evidence="7" type="ORF">PPNO1_LOCUS4733</name>
</gene>
<feature type="region of interest" description="Disordered" evidence="6">
    <location>
        <begin position="17"/>
        <end position="40"/>
    </location>
</feature>
<keyword evidence="2 5" id="KW-0813">Transport</keyword>
<name>A0A9P1H1N3_9PEZI</name>
<dbReference type="GO" id="GO:0046961">
    <property type="term" value="F:proton-transporting ATPase activity, rotational mechanism"/>
    <property type="evidence" value="ECO:0007669"/>
    <property type="project" value="InterPro"/>
</dbReference>
<keyword evidence="3 5" id="KW-0375">Hydrogen ion transport</keyword>
<evidence type="ECO:0000256" key="4">
    <source>
        <dbReference type="ARBA" id="ARBA00023065"/>
    </source>
</evidence>
<dbReference type="Gene3D" id="1.20.5.2950">
    <property type="match status" value="1"/>
</dbReference>
<accession>A0A9P1H1N3</accession>